<evidence type="ECO:0000256" key="1">
    <source>
        <dbReference type="ARBA" id="ARBA00022737"/>
    </source>
</evidence>
<dbReference type="PANTHER" id="PTHR47933">
    <property type="entry name" value="PENTATRICOPEPTIDE REPEAT-CONTAINING PROTEIN 1, MITOCHONDRIAL"/>
    <property type="match status" value="1"/>
</dbReference>
<dbReference type="Gene3D" id="1.25.40.10">
    <property type="entry name" value="Tetratricopeptide repeat domain"/>
    <property type="match status" value="2"/>
</dbReference>
<protein>
    <submittedName>
        <fullName evidence="2">Complex I intermediate-associated protein 84, mitochondrial</fullName>
    </submittedName>
</protein>
<proteinExistence type="predicted"/>
<evidence type="ECO:0000313" key="2">
    <source>
        <dbReference type="EMBL" id="KAK3403476.1"/>
    </source>
</evidence>
<keyword evidence="3" id="KW-1185">Reference proteome</keyword>
<reference evidence="2" key="1">
    <citation type="journal article" date="2023" name="Mol. Phylogenet. Evol.">
        <title>Genome-scale phylogeny and comparative genomics of the fungal order Sordariales.</title>
        <authorList>
            <person name="Hensen N."/>
            <person name="Bonometti L."/>
            <person name="Westerberg I."/>
            <person name="Brannstrom I.O."/>
            <person name="Guillou S."/>
            <person name="Cros-Aarteil S."/>
            <person name="Calhoun S."/>
            <person name="Haridas S."/>
            <person name="Kuo A."/>
            <person name="Mondo S."/>
            <person name="Pangilinan J."/>
            <person name="Riley R."/>
            <person name="LaButti K."/>
            <person name="Andreopoulos B."/>
            <person name="Lipzen A."/>
            <person name="Chen C."/>
            <person name="Yan M."/>
            <person name="Daum C."/>
            <person name="Ng V."/>
            <person name="Clum A."/>
            <person name="Steindorff A."/>
            <person name="Ohm R.A."/>
            <person name="Martin F."/>
            <person name="Silar P."/>
            <person name="Natvig D.O."/>
            <person name="Lalanne C."/>
            <person name="Gautier V."/>
            <person name="Ament-Velasquez S.L."/>
            <person name="Kruys A."/>
            <person name="Hutchinson M.I."/>
            <person name="Powell A.J."/>
            <person name="Barry K."/>
            <person name="Miller A.N."/>
            <person name="Grigoriev I.V."/>
            <person name="Debuchy R."/>
            <person name="Gladieux P."/>
            <person name="Hiltunen Thoren M."/>
            <person name="Johannesson H."/>
        </authorList>
    </citation>
    <scope>NUCLEOTIDE SEQUENCE</scope>
    <source>
        <strain evidence="2">FGSC 1904</strain>
    </source>
</reference>
<evidence type="ECO:0000313" key="3">
    <source>
        <dbReference type="Proteomes" id="UP001281003"/>
    </source>
</evidence>
<dbReference type="AlphaFoldDB" id="A0AAE0UGK4"/>
<comment type="caution">
    <text evidence="2">The sequence shown here is derived from an EMBL/GenBank/DDBJ whole genome shotgun (WGS) entry which is preliminary data.</text>
</comment>
<dbReference type="InterPro" id="IPR051240">
    <property type="entry name" value="Mito_RNA-Proc/Resp"/>
</dbReference>
<gene>
    <name evidence="2" type="ORF">B0T20DRAFT_401024</name>
</gene>
<keyword evidence="1" id="KW-0677">Repeat</keyword>
<name>A0AAE0UGK4_SORBR</name>
<dbReference type="GO" id="GO:0003729">
    <property type="term" value="F:mRNA binding"/>
    <property type="evidence" value="ECO:0007669"/>
    <property type="project" value="TreeGrafter"/>
</dbReference>
<sequence length="869" mass="99700">MRSHLARNATKTTTTTTTTTTANVYRRLYHAAGGLHHGLLRPGSSSVTARLPARRCLLDCSQHDVPHLPRDGLLCPRTSKRTIISLFTPKPERVVKLPYFDPGYSVLLQYRKSEVEQERPPPRDQLVTAFKKLTKFKADTKRPLNPNQAFLLTSVLKYLTATQPDADAPVNLELKDLDTAMDAVLPPPPKGNPTQFHLELAQALYKEIKSRRIVPTADLDEFLPEDPFAEVGKDFTKYIKALAQYGGAVEAANQVKEFFQKLQDENRRHTFKGSTQTWLIPLQGLANEGREEELLKFWEEAQKMASVSFFSPFHEVFVTFYAKKGDLKKTKQWYYKPIRGDFPPEEETHRELVRASQRFSQSQEWNEWLLTVFEEVTQNRSSRQGSLEAILQWSVLALDKGPDGIMPLLKMMAKKDHKFYMYKDNGKRVNVRPSTINRLIEAAMEKGNLYLAERFRQLGLELGVKPDVHTYLLHLSYRLDAKDYDGAHEVFLKLASGAIEIEFEEDLPVMNKYLRTLCAQPIPNIERIITITEALEERHATLEAETIIALCRVFLNHDKKFDVIDTLSVHSVSISHIERQQIYKSFVDYICDLPKTTTDRAWDAYSLLRQYFPETSTDDRVRMMESFFERKKPEMACLVFGHMRAHDDGNMHPTADTYVRCLEGLARSPQPDMNPKDPASSLKMVHNMLKMDTRLEMSTRLYNGLMLAYAAAGDPVGALDFWEEHITRSAEGPSYNSLAIVFWCCELIPFGDRYARPIWQKMLRMDLEVPQFVFNAYCAAVARSNSAWGKKMDEVFKLIKSTDSTLGWPASMMTLGVTYNALLRPQFKEEFAAWAEEEYPEEWARLKSKGTHDAGLEGPRFNITRPFEA</sequence>
<reference evidence="2" key="2">
    <citation type="submission" date="2023-07" db="EMBL/GenBank/DDBJ databases">
        <authorList>
            <consortium name="Lawrence Berkeley National Laboratory"/>
            <person name="Haridas S."/>
            <person name="Hensen N."/>
            <person name="Bonometti L."/>
            <person name="Westerberg I."/>
            <person name="Brannstrom I.O."/>
            <person name="Guillou S."/>
            <person name="Cros-Aarteil S."/>
            <person name="Calhoun S."/>
            <person name="Kuo A."/>
            <person name="Mondo S."/>
            <person name="Pangilinan J."/>
            <person name="Riley R."/>
            <person name="LaButti K."/>
            <person name="Andreopoulos B."/>
            <person name="Lipzen A."/>
            <person name="Chen C."/>
            <person name="Yanf M."/>
            <person name="Daum C."/>
            <person name="Ng V."/>
            <person name="Clum A."/>
            <person name="Steindorff A."/>
            <person name="Ohm R."/>
            <person name="Martin F."/>
            <person name="Silar P."/>
            <person name="Natvig D."/>
            <person name="Lalanne C."/>
            <person name="Gautier V."/>
            <person name="Ament-velasquez S.L."/>
            <person name="Kruys A."/>
            <person name="Hutchinson M.I."/>
            <person name="Powell A.J."/>
            <person name="Barry K."/>
            <person name="Miller A.N."/>
            <person name="Grigoriev I.V."/>
            <person name="Debuchy R."/>
            <person name="Gladieux P."/>
            <person name="Thoren M.H."/>
            <person name="Johannesson H."/>
        </authorList>
    </citation>
    <scope>NUCLEOTIDE SEQUENCE</scope>
    <source>
        <strain evidence="2">FGSC 1904</strain>
    </source>
</reference>
<accession>A0AAE0UGK4</accession>
<dbReference type="EMBL" id="JAUTDP010000001">
    <property type="protein sequence ID" value="KAK3403476.1"/>
    <property type="molecule type" value="Genomic_DNA"/>
</dbReference>
<dbReference type="PANTHER" id="PTHR47933:SF11">
    <property type="entry name" value="PENTATRICOPEPTIDE REPEAT-CONTAINING PROTEIN 2"/>
    <property type="match status" value="1"/>
</dbReference>
<dbReference type="InterPro" id="IPR011990">
    <property type="entry name" value="TPR-like_helical_dom_sf"/>
</dbReference>
<dbReference type="Proteomes" id="UP001281003">
    <property type="component" value="Unassembled WGS sequence"/>
</dbReference>
<organism evidence="2 3">
    <name type="scientific">Sordaria brevicollis</name>
    <dbReference type="NCBI Taxonomy" id="83679"/>
    <lineage>
        <taxon>Eukaryota</taxon>
        <taxon>Fungi</taxon>
        <taxon>Dikarya</taxon>
        <taxon>Ascomycota</taxon>
        <taxon>Pezizomycotina</taxon>
        <taxon>Sordariomycetes</taxon>
        <taxon>Sordariomycetidae</taxon>
        <taxon>Sordariales</taxon>
        <taxon>Sordariaceae</taxon>
        <taxon>Sordaria</taxon>
    </lineage>
</organism>